<name>A0A8X6UJG1_NEPPI</name>
<dbReference type="Proteomes" id="UP000887013">
    <property type="component" value="Unassembled WGS sequence"/>
</dbReference>
<dbReference type="EMBL" id="BMAW01084744">
    <property type="protein sequence ID" value="GFU40057.1"/>
    <property type="molecule type" value="Genomic_DNA"/>
</dbReference>
<proteinExistence type="predicted"/>
<dbReference type="EMBL" id="BMAW01025671">
    <property type="protein sequence ID" value="GFT93480.1"/>
    <property type="molecule type" value="Genomic_DNA"/>
</dbReference>
<sequence>MIRCCFKITPYAFPHFGQRKPAKRAHKKIKWTASIKKTPKPTPPPGGGGRLFATCLPTQRLVEECLALERVEKENEYYVTLLKHGRSSISLNVTRLGLYGVSLADLQRLLQWRFAS</sequence>
<keyword evidence="3" id="KW-1185">Reference proteome</keyword>
<evidence type="ECO:0000313" key="1">
    <source>
        <dbReference type="EMBL" id="GFT93480.1"/>
    </source>
</evidence>
<evidence type="ECO:0000313" key="2">
    <source>
        <dbReference type="EMBL" id="GFU40057.1"/>
    </source>
</evidence>
<gene>
    <name evidence="1" type="ORF">NPIL_11391</name>
    <name evidence="2" type="ORF">NPIL_193641</name>
</gene>
<evidence type="ECO:0000313" key="3">
    <source>
        <dbReference type="Proteomes" id="UP000887013"/>
    </source>
</evidence>
<dbReference type="AlphaFoldDB" id="A0A8X6UJG1"/>
<reference evidence="2" key="1">
    <citation type="submission" date="2020-08" db="EMBL/GenBank/DDBJ databases">
        <title>Multicomponent nature underlies the extraordinary mechanical properties of spider dragline silk.</title>
        <authorList>
            <person name="Kono N."/>
            <person name="Nakamura H."/>
            <person name="Mori M."/>
            <person name="Yoshida Y."/>
            <person name="Ohtoshi R."/>
            <person name="Malay A.D."/>
            <person name="Moran D.A.P."/>
            <person name="Tomita M."/>
            <person name="Numata K."/>
            <person name="Arakawa K."/>
        </authorList>
    </citation>
    <scope>NUCLEOTIDE SEQUENCE</scope>
</reference>
<accession>A0A8X6UJG1</accession>
<organism evidence="2 3">
    <name type="scientific">Nephila pilipes</name>
    <name type="common">Giant wood spider</name>
    <name type="synonym">Nephila maculata</name>
    <dbReference type="NCBI Taxonomy" id="299642"/>
    <lineage>
        <taxon>Eukaryota</taxon>
        <taxon>Metazoa</taxon>
        <taxon>Ecdysozoa</taxon>
        <taxon>Arthropoda</taxon>
        <taxon>Chelicerata</taxon>
        <taxon>Arachnida</taxon>
        <taxon>Araneae</taxon>
        <taxon>Araneomorphae</taxon>
        <taxon>Entelegynae</taxon>
        <taxon>Araneoidea</taxon>
        <taxon>Nephilidae</taxon>
        <taxon>Nephila</taxon>
    </lineage>
</organism>
<comment type="caution">
    <text evidence="2">The sequence shown here is derived from an EMBL/GenBank/DDBJ whole genome shotgun (WGS) entry which is preliminary data.</text>
</comment>
<protein>
    <submittedName>
        <fullName evidence="2">Uncharacterized protein</fullName>
    </submittedName>
</protein>